<comment type="function">
    <text evidence="10">Guanine nucleotide-exchange factor (GEF) required for the formation or budding of transport vesicles from the ER.</text>
</comment>
<dbReference type="InterPro" id="IPR015943">
    <property type="entry name" value="WD40/YVTN_repeat-like_dom_sf"/>
</dbReference>
<dbReference type="PANTHER" id="PTHR23284">
    <property type="entry name" value="PROLACTIN REGULATORY ELEMENT BINDING PROTEIN"/>
    <property type="match status" value="1"/>
</dbReference>
<keyword evidence="7 10" id="KW-0653">Protein transport</keyword>
<keyword evidence="1 10" id="KW-0813">Transport</keyword>
<feature type="compositionally biased region" description="Polar residues" evidence="11">
    <location>
        <begin position="149"/>
        <end position="162"/>
    </location>
</feature>
<dbReference type="EMBL" id="JAWRVI010000055">
    <property type="protein sequence ID" value="KAK4083970.1"/>
    <property type="molecule type" value="Genomic_DNA"/>
</dbReference>
<evidence type="ECO:0000313" key="12">
    <source>
        <dbReference type="EMBL" id="KAK4083970.1"/>
    </source>
</evidence>
<dbReference type="PANTHER" id="PTHR23284:SF0">
    <property type="entry name" value="PROLACTIN REGULATORY ELEMENT-BINDING PROTEIN"/>
    <property type="match status" value="1"/>
</dbReference>
<comment type="caution">
    <text evidence="12">The sequence shown here is derived from an EMBL/GenBank/DDBJ whole genome shotgun (WGS) entry which is preliminary data.</text>
</comment>
<accession>A0ABR0BMB0</accession>
<evidence type="ECO:0000256" key="2">
    <source>
        <dbReference type="ARBA" id="ARBA00022574"/>
    </source>
</evidence>
<evidence type="ECO:0000256" key="7">
    <source>
        <dbReference type="ARBA" id="ARBA00022927"/>
    </source>
</evidence>
<evidence type="ECO:0000256" key="9">
    <source>
        <dbReference type="ARBA" id="ARBA00023136"/>
    </source>
</evidence>
<dbReference type="Gene3D" id="2.130.10.10">
    <property type="entry name" value="YVTN repeat-like/Quinoprotein amine dehydrogenase"/>
    <property type="match status" value="1"/>
</dbReference>
<evidence type="ECO:0000256" key="10">
    <source>
        <dbReference type="RuleBase" id="RU369019"/>
    </source>
</evidence>
<evidence type="ECO:0000256" key="3">
    <source>
        <dbReference type="ARBA" id="ARBA00022692"/>
    </source>
</evidence>
<evidence type="ECO:0000256" key="5">
    <source>
        <dbReference type="ARBA" id="ARBA00022824"/>
    </source>
</evidence>
<protein>
    <recommendedName>
        <fullName evidence="10">Guanine nucleotide-exchange factor SEC12</fullName>
    </recommendedName>
</protein>
<feature type="compositionally biased region" description="Low complexity" evidence="11">
    <location>
        <begin position="163"/>
        <end position="176"/>
    </location>
</feature>
<feature type="region of interest" description="Disordered" evidence="11">
    <location>
        <begin position="135"/>
        <end position="207"/>
    </location>
</feature>
<keyword evidence="2 10" id="KW-0853">WD repeat</keyword>
<evidence type="ECO:0000256" key="4">
    <source>
        <dbReference type="ARBA" id="ARBA00022737"/>
    </source>
</evidence>
<comment type="similarity">
    <text evidence="10">Belongs to the WD repeat SEC12 family.</text>
</comment>
<dbReference type="InterPro" id="IPR045260">
    <property type="entry name" value="Sec12-like"/>
</dbReference>
<evidence type="ECO:0000256" key="1">
    <source>
        <dbReference type="ARBA" id="ARBA00022448"/>
    </source>
</evidence>
<reference evidence="12 13" key="1">
    <citation type="journal article" date="2024" name="Microbiol. Resour. Announc.">
        <title>Genome annotations for the ascomycete fungi Trichoderma harzianum, Trichoderma aggressivum, and Purpureocillium lilacinum.</title>
        <authorList>
            <person name="Beijen E.P.W."/>
            <person name="Ohm R.A."/>
        </authorList>
    </citation>
    <scope>NUCLEOTIDE SEQUENCE [LARGE SCALE GENOMIC DNA]</scope>
    <source>
        <strain evidence="12 13">CBS 150709</strain>
    </source>
</reference>
<evidence type="ECO:0000256" key="6">
    <source>
        <dbReference type="ARBA" id="ARBA00022892"/>
    </source>
</evidence>
<keyword evidence="6" id="KW-0931">ER-Golgi transport</keyword>
<feature type="transmembrane region" description="Helical" evidence="10">
    <location>
        <begin position="647"/>
        <end position="665"/>
    </location>
</feature>
<gene>
    <name evidence="12" type="ORF">Purlil1_10603</name>
</gene>
<keyword evidence="5 10" id="KW-0256">Endoplasmic reticulum</keyword>
<keyword evidence="9 10" id="KW-0472">Membrane</keyword>
<evidence type="ECO:0000313" key="13">
    <source>
        <dbReference type="Proteomes" id="UP001287286"/>
    </source>
</evidence>
<sequence>MDRAHGRRYPGQFGESKAGAGLQGDTAEVFWAAFAWVVLKAKVYRRREDRYWRGDAAAVMARRVVAGLWLDTDAKQDGPLAAEHSGGKGQNGWPMYYYVKEELAADCWRSLPNSDAGATCGGAAAAAAAAAPAAAASAPGPPGLDSPRSHPQLSSSPAPTSCTRATRPQAAATPTRRASEPRFCPSPRRSPHRTTPAEPSGASSVVDRGAMSVPFPRASIELDYPLYALDFDPEDAQRLVVGGGGGAGRSGVGNKITVLDVASQNELRVAADVELSRDEDSVMSLAVGPRKGKTTYVFAGVNSGPDDIAKGKNENLRTLAIEQSKARGSAGVKTPEAKVQELSRVAAFANPDADTYQRLLRVCGPVGAAATAMGKDPQIAVFDAVPSASGVPKPRGVVELPRDAEDLDIVQTGDGQFQLAFCHKYELRLLDIGKEETEPRLVFTMPDDHGERPVFRSIRYLSPEFILAVSNLPKRSGVLIQGFRLPSPGHENARIAVTTRIPRKISATAMAVANLAPSETPGGPLRDTQFIVAVAGNDSSISIYTLEHQLSTALNLLHDLYPLYTLKDVHGADNITGVAFSRFVTPKAHIRQQFIKLASISLQKSVAVHSIPLKKFVDRQPRNAKAPPRPARYVTAMKARQPSHRSLIITLTCMVLLMAIVYQSVMEMYGRSRPILSAQQWLPSWHGTLRSPDHQPPVFFENHIISKLAGGKTLLEGETMVLYETQAPNGEAEATLTADVHDHEVHGPAKKWEDLSAPQKLAWRQRLREAGAWTQGMGESVFKGILFGQIAGAIGDAVGN</sequence>
<proteinExistence type="inferred from homology"/>
<dbReference type="Proteomes" id="UP001287286">
    <property type="component" value="Unassembled WGS sequence"/>
</dbReference>
<evidence type="ECO:0000256" key="11">
    <source>
        <dbReference type="SAM" id="MobiDB-lite"/>
    </source>
</evidence>
<keyword evidence="4 10" id="KW-0677">Repeat</keyword>
<keyword evidence="3 10" id="KW-0812">Transmembrane</keyword>
<keyword evidence="8 10" id="KW-1133">Transmembrane helix</keyword>
<name>A0ABR0BMB0_PURLI</name>
<dbReference type="SUPFAM" id="SSF101908">
    <property type="entry name" value="Putative isomerase YbhE"/>
    <property type="match status" value="1"/>
</dbReference>
<comment type="subcellular location">
    <subcellularLocation>
        <location evidence="10">Endoplasmic reticulum membrane</location>
        <topology evidence="10">Single-pass type II membrane protein</topology>
    </subcellularLocation>
    <subcellularLocation>
        <location evidence="10">Golgi apparatus membrane</location>
        <topology evidence="10">Single-pass type II membrane protein</topology>
    </subcellularLocation>
</comment>
<keyword evidence="13" id="KW-1185">Reference proteome</keyword>
<evidence type="ECO:0000256" key="8">
    <source>
        <dbReference type="ARBA" id="ARBA00022989"/>
    </source>
</evidence>
<organism evidence="12 13">
    <name type="scientific">Purpureocillium lilacinum</name>
    <name type="common">Paecilomyces lilacinus</name>
    <dbReference type="NCBI Taxonomy" id="33203"/>
    <lineage>
        <taxon>Eukaryota</taxon>
        <taxon>Fungi</taxon>
        <taxon>Dikarya</taxon>
        <taxon>Ascomycota</taxon>
        <taxon>Pezizomycotina</taxon>
        <taxon>Sordariomycetes</taxon>
        <taxon>Hypocreomycetidae</taxon>
        <taxon>Hypocreales</taxon>
        <taxon>Ophiocordycipitaceae</taxon>
        <taxon>Purpureocillium</taxon>
    </lineage>
</organism>